<dbReference type="AlphaFoldDB" id="A0A0D2P7W8"/>
<proteinExistence type="predicted"/>
<keyword evidence="3" id="KW-1185">Reference proteome</keyword>
<feature type="compositionally biased region" description="Pro residues" evidence="1">
    <location>
        <begin position="102"/>
        <end position="133"/>
    </location>
</feature>
<sequence>MHMNPSVLRAHRPHAHARITHASLQPDVLRLPRIDPQASLALVTSHYPPRTPPTHARTRRDYPRNASSVIRLESGSVIAAASAWIPPTLQTIGATAVRGERAPPPPPPPAPPPHPPPPPLPPPPPPPSPPLPPLLIATAPSTATATAKRGAHGGRRR</sequence>
<accession>A0A0D2P7W8</accession>
<name>A0A0D2P7W8_HYPSF</name>
<feature type="region of interest" description="Disordered" evidence="1">
    <location>
        <begin position="44"/>
        <end position="64"/>
    </location>
</feature>
<gene>
    <name evidence="2" type="ORF">HYPSUDRAFT_47379</name>
</gene>
<feature type="region of interest" description="Disordered" evidence="1">
    <location>
        <begin position="91"/>
        <end position="157"/>
    </location>
</feature>
<evidence type="ECO:0000313" key="2">
    <source>
        <dbReference type="EMBL" id="KJA16460.1"/>
    </source>
</evidence>
<evidence type="ECO:0000256" key="1">
    <source>
        <dbReference type="SAM" id="MobiDB-lite"/>
    </source>
</evidence>
<protein>
    <submittedName>
        <fullName evidence="2">Uncharacterized protein</fullName>
    </submittedName>
</protein>
<evidence type="ECO:0000313" key="3">
    <source>
        <dbReference type="Proteomes" id="UP000054270"/>
    </source>
</evidence>
<dbReference type="EMBL" id="KN817621">
    <property type="protein sequence ID" value="KJA16460.1"/>
    <property type="molecule type" value="Genomic_DNA"/>
</dbReference>
<organism evidence="2 3">
    <name type="scientific">Hypholoma sublateritium (strain FD-334 SS-4)</name>
    <dbReference type="NCBI Taxonomy" id="945553"/>
    <lineage>
        <taxon>Eukaryota</taxon>
        <taxon>Fungi</taxon>
        <taxon>Dikarya</taxon>
        <taxon>Basidiomycota</taxon>
        <taxon>Agaricomycotina</taxon>
        <taxon>Agaricomycetes</taxon>
        <taxon>Agaricomycetidae</taxon>
        <taxon>Agaricales</taxon>
        <taxon>Agaricineae</taxon>
        <taxon>Strophariaceae</taxon>
        <taxon>Hypholoma</taxon>
    </lineage>
</organism>
<dbReference type="Proteomes" id="UP000054270">
    <property type="component" value="Unassembled WGS sequence"/>
</dbReference>
<feature type="compositionally biased region" description="Low complexity" evidence="1">
    <location>
        <begin position="134"/>
        <end position="147"/>
    </location>
</feature>
<reference evidence="3" key="1">
    <citation type="submission" date="2014-04" db="EMBL/GenBank/DDBJ databases">
        <title>Evolutionary Origins and Diversification of the Mycorrhizal Mutualists.</title>
        <authorList>
            <consortium name="DOE Joint Genome Institute"/>
            <consortium name="Mycorrhizal Genomics Consortium"/>
            <person name="Kohler A."/>
            <person name="Kuo A."/>
            <person name="Nagy L.G."/>
            <person name="Floudas D."/>
            <person name="Copeland A."/>
            <person name="Barry K.W."/>
            <person name="Cichocki N."/>
            <person name="Veneault-Fourrey C."/>
            <person name="LaButti K."/>
            <person name="Lindquist E.A."/>
            <person name="Lipzen A."/>
            <person name="Lundell T."/>
            <person name="Morin E."/>
            <person name="Murat C."/>
            <person name="Riley R."/>
            <person name="Ohm R."/>
            <person name="Sun H."/>
            <person name="Tunlid A."/>
            <person name="Henrissat B."/>
            <person name="Grigoriev I.V."/>
            <person name="Hibbett D.S."/>
            <person name="Martin F."/>
        </authorList>
    </citation>
    <scope>NUCLEOTIDE SEQUENCE [LARGE SCALE GENOMIC DNA]</scope>
    <source>
        <strain evidence="3">FD-334 SS-4</strain>
    </source>
</reference>